<proteinExistence type="predicted"/>
<dbReference type="InterPro" id="IPR052397">
    <property type="entry name" value="NADPH-QR_MdaB"/>
</dbReference>
<dbReference type="AlphaFoldDB" id="E5B1C0"/>
<comment type="cofactor">
    <cofactor evidence="1">
        <name>FAD</name>
        <dbReference type="ChEBI" id="CHEBI:57692"/>
    </cofactor>
</comment>
<keyword evidence="2" id="KW-0285">Flavoprotein</keyword>
<evidence type="ECO:0000313" key="4">
    <source>
        <dbReference type="EMBL" id="CBX79271.1"/>
    </source>
</evidence>
<evidence type="ECO:0000256" key="1">
    <source>
        <dbReference type="ARBA" id="ARBA00001974"/>
    </source>
</evidence>
<dbReference type="PANTHER" id="PTHR46305:SF3">
    <property type="entry name" value="NADPH:QUINONE OXIDOREDUCTASE MDAB"/>
    <property type="match status" value="1"/>
</dbReference>
<name>E5B1C0_ERWAM</name>
<evidence type="ECO:0000256" key="3">
    <source>
        <dbReference type="ARBA" id="ARBA00022827"/>
    </source>
</evidence>
<dbReference type="InterPro" id="IPR029039">
    <property type="entry name" value="Flavoprotein-like_sf"/>
</dbReference>
<dbReference type="EMBL" id="FR719186">
    <property type="protein sequence ID" value="CBX79271.1"/>
    <property type="molecule type" value="Genomic_DNA"/>
</dbReference>
<reference evidence="4" key="1">
    <citation type="journal article" date="2011" name="J. Bacteriol.">
        <title>Genome Sequence of an Erwinia amylovora Strain with Pathogenicity Restricted to Rubus Plants.</title>
        <authorList>
            <person name="Powney R."/>
            <person name="Smits T.H."/>
            <person name="Sawbridge T."/>
            <person name="Frey B."/>
            <person name="Blom J."/>
            <person name="Frey J.E."/>
            <person name="Plummer K.M."/>
            <person name="Beer S.V."/>
            <person name="Luck J."/>
            <person name="Duffy B."/>
            <person name="Rodoni B."/>
        </authorList>
    </citation>
    <scope>NUCLEOTIDE SEQUENCE</scope>
    <source>
        <strain evidence="4">ATCC BAA-2158</strain>
    </source>
</reference>
<keyword evidence="3" id="KW-0274">FAD</keyword>
<accession>E5B1C0</accession>
<dbReference type="PANTHER" id="PTHR46305">
    <property type="match status" value="1"/>
</dbReference>
<organism evidence="4">
    <name type="scientific">Erwinia amylovora ATCC BAA-2158</name>
    <dbReference type="NCBI Taxonomy" id="889211"/>
    <lineage>
        <taxon>Bacteria</taxon>
        <taxon>Pseudomonadati</taxon>
        <taxon>Pseudomonadota</taxon>
        <taxon>Gammaproteobacteria</taxon>
        <taxon>Enterobacterales</taxon>
        <taxon>Erwiniaceae</taxon>
        <taxon>Erwinia</taxon>
    </lineage>
</organism>
<dbReference type="Gene3D" id="3.40.50.360">
    <property type="match status" value="1"/>
</dbReference>
<sequence>MTSLTRKAPSHAFTDRQQFFEGVGVDGDPLHVHKAHRFRGMSGLPVFIDNGGFNLQDVASDIARYRTHLSDIFAKLSDWPTG</sequence>
<protein>
    <submittedName>
        <fullName evidence="4">Modulator of drug activity B</fullName>
    </submittedName>
</protein>
<gene>
    <name evidence="4" type="primary">mdaB</name>
    <name evidence="4" type="ORF">EAIL5_0451</name>
</gene>
<evidence type="ECO:0000256" key="2">
    <source>
        <dbReference type="ARBA" id="ARBA00022630"/>
    </source>
</evidence>